<comment type="similarity">
    <text evidence="1">Belongs to the LytR/CpsA/Psr (LCP) family.</text>
</comment>
<feature type="region of interest" description="Disordered" evidence="2">
    <location>
        <begin position="1"/>
        <end position="111"/>
    </location>
</feature>
<keyword evidence="3" id="KW-0812">Transmembrane</keyword>
<protein>
    <submittedName>
        <fullName evidence="5">LCP family protein</fullName>
    </submittedName>
</protein>
<feature type="region of interest" description="Disordered" evidence="2">
    <location>
        <begin position="434"/>
        <end position="520"/>
    </location>
</feature>
<keyword evidence="3" id="KW-1133">Transmembrane helix</keyword>
<feature type="transmembrane region" description="Helical" evidence="3">
    <location>
        <begin position="117"/>
        <end position="137"/>
    </location>
</feature>
<proteinExistence type="inferred from homology"/>
<keyword evidence="3" id="KW-0472">Membrane</keyword>
<feature type="compositionally biased region" description="Basic residues" evidence="2">
    <location>
        <begin position="101"/>
        <end position="111"/>
    </location>
</feature>
<feature type="compositionally biased region" description="Low complexity" evidence="2">
    <location>
        <begin position="454"/>
        <end position="463"/>
    </location>
</feature>
<reference evidence="5" key="2">
    <citation type="journal article" date="2023" name="Int. J. Syst. Evol. Microbiol.">
        <title>Streptomyces marispadix sp. nov., isolated from marine beach sediment of the Northern Coast of Portugal.</title>
        <authorList>
            <person name="dos Santos J.D.N."/>
            <person name="Vitorino I.R."/>
            <person name="Kallscheuer N."/>
            <person name="Srivastava A."/>
            <person name="Krautwurst S."/>
            <person name="Marz M."/>
            <person name="Jogler C."/>
            <person name="Lobo Da Cunha A."/>
            <person name="Catita J."/>
            <person name="Goncalves H."/>
            <person name="Gonzalez I."/>
            <person name="Reyes F."/>
            <person name="Lage O.M."/>
        </authorList>
    </citation>
    <scope>NUCLEOTIDE SEQUENCE</scope>
    <source>
        <strain evidence="5">M600PL45_2</strain>
    </source>
</reference>
<name>A0ABS9SWI5_9ACTN</name>
<feature type="domain" description="Cell envelope-related transcriptional attenuator" evidence="4">
    <location>
        <begin position="195"/>
        <end position="350"/>
    </location>
</feature>
<organism evidence="5 6">
    <name type="scientific">Streptomyces marispadix</name>
    <dbReference type="NCBI Taxonomy" id="2922868"/>
    <lineage>
        <taxon>Bacteria</taxon>
        <taxon>Bacillati</taxon>
        <taxon>Actinomycetota</taxon>
        <taxon>Actinomycetes</taxon>
        <taxon>Kitasatosporales</taxon>
        <taxon>Streptomycetaceae</taxon>
        <taxon>Streptomyces</taxon>
    </lineage>
</organism>
<feature type="compositionally biased region" description="Gly residues" evidence="2">
    <location>
        <begin position="441"/>
        <end position="453"/>
    </location>
</feature>
<feature type="compositionally biased region" description="Low complexity" evidence="2">
    <location>
        <begin position="16"/>
        <end position="87"/>
    </location>
</feature>
<dbReference type="InterPro" id="IPR004474">
    <property type="entry name" value="LytR_CpsA_psr"/>
</dbReference>
<evidence type="ECO:0000256" key="1">
    <source>
        <dbReference type="ARBA" id="ARBA00006068"/>
    </source>
</evidence>
<feature type="compositionally biased region" description="Polar residues" evidence="2">
    <location>
        <begin position="464"/>
        <end position="475"/>
    </location>
</feature>
<dbReference type="PANTHER" id="PTHR33392:SF6">
    <property type="entry name" value="POLYISOPRENYL-TEICHOIC ACID--PEPTIDOGLYCAN TEICHOIC ACID TRANSFERASE TAGU"/>
    <property type="match status" value="1"/>
</dbReference>
<dbReference type="Pfam" id="PF03816">
    <property type="entry name" value="LytR_cpsA_psr"/>
    <property type="match status" value="1"/>
</dbReference>
<evidence type="ECO:0000313" key="5">
    <source>
        <dbReference type="EMBL" id="MCH6160632.1"/>
    </source>
</evidence>
<gene>
    <name evidence="5" type="ORF">MMA15_09505</name>
</gene>
<sequence>MDADVTDSGTDEDRTTATAAPAADDQGTRTPGTRTPAARTPGAHTPTAHTSPARTPSARTPGAGAPAPSAANSADAATSSGGADAEPPGAPPAPDPESAPRHPRPPRSRRRRRWMRLASLVASLLVLTAAGVGWTLYNRLDGNIRTDDATARDLKDYEAQRPDRPTGEAENILLLGSDSRLGGNSAYGRDQGGQHSDTAILLHVAADHRSATGVSIPRDLMVRVPSCTGRDGVRTKARFTQFNSAFQNGGAACAIRTVETLTGLRVDHHLVVDFTGFKSLVDTVGGVEVCLPGAVRDRDAKLELAAGRQTLGGEDALGYVRARHGLGNGSDTDRMSRQQQFLGSLVKKVRSNGVLLNPAKLYPVLHSATSAVTADEGLDSLGELYELARGVRDIPEEQVRFLTVPRQSYRLDRNRDELVQPDAGRLFAQLRADRTVRIGEQGDGGTGTSGGGTAAPESGTAASRSSRSPDQTGRNQAAGGAVRPSVRQDAESPAPDGSGRPGKPAPVYRGTTAARDVCRT</sequence>
<evidence type="ECO:0000313" key="6">
    <source>
        <dbReference type="Proteomes" id="UP001166784"/>
    </source>
</evidence>
<comment type="caution">
    <text evidence="5">The sequence shown here is derived from an EMBL/GenBank/DDBJ whole genome shotgun (WGS) entry which is preliminary data.</text>
</comment>
<dbReference type="RefSeq" id="WP_241058677.1">
    <property type="nucleotide sequence ID" value="NZ_JAKWJU010000002.1"/>
</dbReference>
<feature type="compositionally biased region" description="Pro residues" evidence="2">
    <location>
        <begin position="88"/>
        <end position="97"/>
    </location>
</feature>
<evidence type="ECO:0000256" key="2">
    <source>
        <dbReference type="SAM" id="MobiDB-lite"/>
    </source>
</evidence>
<reference evidence="5" key="1">
    <citation type="submission" date="2022-03" db="EMBL/GenBank/DDBJ databases">
        <authorList>
            <person name="Santos J.D.N."/>
            <person name="Kallscheuer N."/>
            <person name="Jogler C."/>
            <person name="Lage O.M."/>
        </authorList>
    </citation>
    <scope>NUCLEOTIDE SEQUENCE</scope>
    <source>
        <strain evidence="5">M600PL45_2</strain>
    </source>
</reference>
<accession>A0ABS9SWI5</accession>
<dbReference type="NCBIfam" id="TIGR00350">
    <property type="entry name" value="lytR_cpsA_psr"/>
    <property type="match status" value="1"/>
</dbReference>
<keyword evidence="6" id="KW-1185">Reference proteome</keyword>
<dbReference type="InterPro" id="IPR050922">
    <property type="entry name" value="LytR/CpsA/Psr_CW_biosynth"/>
</dbReference>
<evidence type="ECO:0000256" key="3">
    <source>
        <dbReference type="SAM" id="Phobius"/>
    </source>
</evidence>
<dbReference type="PANTHER" id="PTHR33392">
    <property type="entry name" value="POLYISOPRENYL-TEICHOIC ACID--PEPTIDOGLYCAN TEICHOIC ACID TRANSFERASE TAGU"/>
    <property type="match status" value="1"/>
</dbReference>
<evidence type="ECO:0000259" key="4">
    <source>
        <dbReference type="Pfam" id="PF03816"/>
    </source>
</evidence>
<dbReference type="Gene3D" id="3.40.630.190">
    <property type="entry name" value="LCP protein"/>
    <property type="match status" value="1"/>
</dbReference>
<dbReference type="Proteomes" id="UP001166784">
    <property type="component" value="Unassembled WGS sequence"/>
</dbReference>
<dbReference type="EMBL" id="JAKWJU010000002">
    <property type="protein sequence ID" value="MCH6160632.1"/>
    <property type="molecule type" value="Genomic_DNA"/>
</dbReference>